<dbReference type="GO" id="GO:0000724">
    <property type="term" value="P:double-strand break repair via homologous recombination"/>
    <property type="evidence" value="ECO:0007669"/>
    <property type="project" value="TreeGrafter"/>
</dbReference>
<evidence type="ECO:0000259" key="10">
    <source>
        <dbReference type="PROSITE" id="PS50089"/>
    </source>
</evidence>
<evidence type="ECO:0000259" key="11">
    <source>
        <dbReference type="PROSITE" id="PS51192"/>
    </source>
</evidence>
<dbReference type="Pfam" id="PF00176">
    <property type="entry name" value="SNF2-rel_dom"/>
    <property type="match status" value="1"/>
</dbReference>
<comment type="similarity">
    <text evidence="1">Belongs to the SNF2/RAD54 helicase family.</text>
</comment>
<dbReference type="InterPro" id="IPR001650">
    <property type="entry name" value="Helicase_C-like"/>
</dbReference>
<dbReference type="GO" id="GO:0008094">
    <property type="term" value="F:ATP-dependent activity, acting on DNA"/>
    <property type="evidence" value="ECO:0007669"/>
    <property type="project" value="TreeGrafter"/>
</dbReference>
<evidence type="ECO:0000256" key="5">
    <source>
        <dbReference type="ARBA" id="ARBA00022801"/>
    </source>
</evidence>
<dbReference type="PANTHER" id="PTHR45626">
    <property type="entry name" value="TRANSCRIPTION TERMINATION FACTOR 2-RELATED"/>
    <property type="match status" value="1"/>
</dbReference>
<dbReference type="CDD" id="cd18008">
    <property type="entry name" value="DEXDc_SHPRH-like"/>
    <property type="match status" value="1"/>
</dbReference>
<dbReference type="InterPro" id="IPR013083">
    <property type="entry name" value="Znf_RING/FYVE/PHD"/>
</dbReference>
<evidence type="ECO:0000256" key="4">
    <source>
        <dbReference type="ARBA" id="ARBA00022771"/>
    </source>
</evidence>
<protein>
    <submittedName>
        <fullName evidence="13">Uncharacterized protein</fullName>
    </submittedName>
</protein>
<dbReference type="Gene3D" id="3.40.50.10810">
    <property type="entry name" value="Tandem AAA-ATPase domain"/>
    <property type="match status" value="1"/>
</dbReference>
<dbReference type="GO" id="GO:0004386">
    <property type="term" value="F:helicase activity"/>
    <property type="evidence" value="ECO:0007669"/>
    <property type="project" value="UniProtKB-KW"/>
</dbReference>
<dbReference type="InterPro" id="IPR001841">
    <property type="entry name" value="Znf_RING"/>
</dbReference>
<dbReference type="InterPro" id="IPR000330">
    <property type="entry name" value="SNF2_N"/>
</dbReference>
<dbReference type="CDD" id="cd18793">
    <property type="entry name" value="SF2_C_SNF"/>
    <property type="match status" value="1"/>
</dbReference>
<organism evidence="13 14">
    <name type="scientific">Sodiomyces alkalinus (strain CBS 110278 / VKM F-3762 / F11)</name>
    <name type="common">Alkaliphilic filamentous fungus</name>
    <dbReference type="NCBI Taxonomy" id="1314773"/>
    <lineage>
        <taxon>Eukaryota</taxon>
        <taxon>Fungi</taxon>
        <taxon>Dikarya</taxon>
        <taxon>Ascomycota</taxon>
        <taxon>Pezizomycotina</taxon>
        <taxon>Sordariomycetes</taxon>
        <taxon>Hypocreomycetidae</taxon>
        <taxon>Glomerellales</taxon>
        <taxon>Plectosphaerellaceae</taxon>
        <taxon>Sodiomyces</taxon>
    </lineage>
</organism>
<keyword evidence="4 9" id="KW-0863">Zinc-finger</keyword>
<dbReference type="SMART" id="SM00490">
    <property type="entry name" value="HELICc"/>
    <property type="match status" value="1"/>
</dbReference>
<accession>A0A3N2PT70</accession>
<dbReference type="InterPro" id="IPR049730">
    <property type="entry name" value="SNF2/RAD54-like_C"/>
</dbReference>
<dbReference type="InterPro" id="IPR017907">
    <property type="entry name" value="Znf_RING_CS"/>
</dbReference>
<dbReference type="Gene3D" id="3.40.50.300">
    <property type="entry name" value="P-loop containing nucleotide triphosphate hydrolases"/>
    <property type="match status" value="1"/>
</dbReference>
<dbReference type="Pfam" id="PF00097">
    <property type="entry name" value="zf-C3HC4"/>
    <property type="match status" value="1"/>
</dbReference>
<evidence type="ECO:0000256" key="3">
    <source>
        <dbReference type="ARBA" id="ARBA00022741"/>
    </source>
</evidence>
<dbReference type="PROSITE" id="PS51194">
    <property type="entry name" value="HELICASE_CTER"/>
    <property type="match status" value="1"/>
</dbReference>
<dbReference type="GO" id="GO:0008270">
    <property type="term" value="F:zinc ion binding"/>
    <property type="evidence" value="ECO:0007669"/>
    <property type="project" value="UniProtKB-KW"/>
</dbReference>
<dbReference type="Gene3D" id="3.30.40.10">
    <property type="entry name" value="Zinc/RING finger domain, C3HC4 (zinc finger)"/>
    <property type="match status" value="1"/>
</dbReference>
<gene>
    <name evidence="13" type="ORF">SODALDRAFT_340815</name>
</gene>
<dbReference type="GO" id="GO:0005524">
    <property type="term" value="F:ATP binding"/>
    <property type="evidence" value="ECO:0007669"/>
    <property type="project" value="UniProtKB-KW"/>
</dbReference>
<dbReference type="InterPro" id="IPR014001">
    <property type="entry name" value="Helicase_ATP-bd"/>
</dbReference>
<evidence type="ECO:0000313" key="13">
    <source>
        <dbReference type="EMBL" id="ROT37614.1"/>
    </source>
</evidence>
<dbReference type="PROSITE" id="PS00518">
    <property type="entry name" value="ZF_RING_1"/>
    <property type="match status" value="1"/>
</dbReference>
<keyword evidence="7" id="KW-0862">Zinc</keyword>
<feature type="domain" description="Helicase C-terminal" evidence="12">
    <location>
        <begin position="454"/>
        <end position="620"/>
    </location>
</feature>
<dbReference type="AlphaFoldDB" id="A0A3N2PT70"/>
<name>A0A3N2PT70_SODAK</name>
<dbReference type="OrthoDB" id="423559at2759"/>
<keyword evidence="2" id="KW-0479">Metal-binding</keyword>
<dbReference type="SUPFAM" id="SSF52540">
    <property type="entry name" value="P-loop containing nucleoside triphosphate hydrolases"/>
    <property type="match status" value="2"/>
</dbReference>
<dbReference type="InterPro" id="IPR038718">
    <property type="entry name" value="SNF2-like_sf"/>
</dbReference>
<dbReference type="GeneID" id="39581467"/>
<evidence type="ECO:0000259" key="12">
    <source>
        <dbReference type="PROSITE" id="PS51194"/>
    </source>
</evidence>
<dbReference type="InterPro" id="IPR050628">
    <property type="entry name" value="SNF2_RAD54_helicase_TF"/>
</dbReference>
<evidence type="ECO:0000256" key="1">
    <source>
        <dbReference type="ARBA" id="ARBA00007025"/>
    </source>
</evidence>
<dbReference type="RefSeq" id="XP_028465420.1">
    <property type="nucleotide sequence ID" value="XM_028612989.1"/>
</dbReference>
<keyword evidence="3" id="KW-0547">Nucleotide-binding</keyword>
<reference evidence="13 14" key="1">
    <citation type="journal article" date="2018" name="Mol. Ecol.">
        <title>The obligate alkalophilic soda-lake fungus Sodiomyces alkalinus has shifted to a protein diet.</title>
        <authorList>
            <person name="Grum-Grzhimaylo A.A."/>
            <person name="Falkoski D.L."/>
            <person name="van den Heuvel J."/>
            <person name="Valero-Jimenez C.A."/>
            <person name="Min B."/>
            <person name="Choi I.G."/>
            <person name="Lipzen A."/>
            <person name="Daum C.G."/>
            <person name="Aanen D.K."/>
            <person name="Tsang A."/>
            <person name="Henrissat B."/>
            <person name="Bilanenko E.N."/>
            <person name="de Vries R.P."/>
            <person name="van Kan J.A.L."/>
            <person name="Grigoriev I.V."/>
            <person name="Debets A.J.M."/>
        </authorList>
    </citation>
    <scope>NUCLEOTIDE SEQUENCE [LARGE SCALE GENOMIC DNA]</scope>
    <source>
        <strain evidence="13 14">F11</strain>
    </source>
</reference>
<feature type="domain" description="RING-type" evidence="10">
    <location>
        <begin position="378"/>
        <end position="424"/>
    </location>
</feature>
<evidence type="ECO:0000313" key="14">
    <source>
        <dbReference type="Proteomes" id="UP000272025"/>
    </source>
</evidence>
<evidence type="ECO:0000256" key="9">
    <source>
        <dbReference type="PROSITE-ProRule" id="PRU00175"/>
    </source>
</evidence>
<evidence type="ECO:0000256" key="2">
    <source>
        <dbReference type="ARBA" id="ARBA00022723"/>
    </source>
</evidence>
<keyword evidence="8" id="KW-0067">ATP-binding</keyword>
<dbReference type="SUPFAM" id="SSF57850">
    <property type="entry name" value="RING/U-box"/>
    <property type="match status" value="1"/>
</dbReference>
<dbReference type="EMBL" id="ML119057">
    <property type="protein sequence ID" value="ROT37614.1"/>
    <property type="molecule type" value="Genomic_DNA"/>
</dbReference>
<proteinExistence type="inferred from homology"/>
<dbReference type="Proteomes" id="UP000272025">
    <property type="component" value="Unassembled WGS sequence"/>
</dbReference>
<sequence>MSSSTQRAATPKSLAVPLLAHQEIALDWMQRQERGTSKGGILADEMGLGKTLSTISLILACSSTEKHKTNLIVCPVSLIKQWEQEIKSKLKPDYQLKVSIFHGEKRAPASELMEHDVVLTSYGTLLSERKKLNDFWKKNVDRKIDVKNDVLLKQCASFLHPWDSHFHRIILDESHHIKNRLAQTSEAVTEVKAKYRWCLTGTPMMNGVDDMYAMYRFLKISPYDDWGFFVDSFGTLFDTKTTGADPKVLAMKNFQVLLKATMLRRSKSSMLDGKPILVLPEKTEENVEVVLSVDEFKFYQEVQEKSQVIFSQYLGGTKTIGWRFGHVLVLLLRLRQACCHPFLLLNSEQFIPEVDAEMLERAERLPEGQVNRILHFKCRDCSTTIADPIFIYPCAHEICVNCLAKLVPKASNAQVEQTKCPVCKGPLDKNTVITYDAFKQIHAPELRPSSKVNVCIDLLRRIQKETGGEKSKTLVFSQWTMLLDCLEVALREDDDETMRNLKTVRYDGCMTMTLRDKVVRKFRDDPDVRVMFLSLRAGNAGLNLVAATRVIIMEPFWNPYIEMQAVDRAHRIGQKKPVKVYRLHAQGTVEDRIMKLQEAKKSTINAALDEKAHTQVSSLSLDELKYLFNLA</sequence>
<dbReference type="GO" id="GO:0005634">
    <property type="term" value="C:nucleus"/>
    <property type="evidence" value="ECO:0007669"/>
    <property type="project" value="TreeGrafter"/>
</dbReference>
<keyword evidence="5" id="KW-0378">Hydrolase</keyword>
<dbReference type="Pfam" id="PF00271">
    <property type="entry name" value="Helicase_C"/>
    <property type="match status" value="1"/>
</dbReference>
<dbReference type="InterPro" id="IPR027417">
    <property type="entry name" value="P-loop_NTPase"/>
</dbReference>
<evidence type="ECO:0000256" key="8">
    <source>
        <dbReference type="ARBA" id="ARBA00022840"/>
    </source>
</evidence>
<dbReference type="SMART" id="SM00487">
    <property type="entry name" value="DEXDc"/>
    <property type="match status" value="1"/>
</dbReference>
<dbReference type="PANTHER" id="PTHR45626:SF16">
    <property type="entry name" value="ATP-DEPENDENT HELICASE ULS1"/>
    <property type="match status" value="1"/>
</dbReference>
<keyword evidence="6" id="KW-0347">Helicase</keyword>
<dbReference type="PROSITE" id="PS51192">
    <property type="entry name" value="HELICASE_ATP_BIND_1"/>
    <property type="match status" value="1"/>
</dbReference>
<dbReference type="InterPro" id="IPR018957">
    <property type="entry name" value="Znf_C3HC4_RING-type"/>
</dbReference>
<feature type="domain" description="Helicase ATP-binding" evidence="11">
    <location>
        <begin position="31"/>
        <end position="221"/>
    </location>
</feature>
<keyword evidence="14" id="KW-1185">Reference proteome</keyword>
<evidence type="ECO:0000256" key="6">
    <source>
        <dbReference type="ARBA" id="ARBA00022806"/>
    </source>
</evidence>
<dbReference type="PROSITE" id="PS50089">
    <property type="entry name" value="ZF_RING_2"/>
    <property type="match status" value="1"/>
</dbReference>
<dbReference type="STRING" id="1314773.A0A3N2PT70"/>
<dbReference type="GO" id="GO:0005737">
    <property type="term" value="C:cytoplasm"/>
    <property type="evidence" value="ECO:0007669"/>
    <property type="project" value="TreeGrafter"/>
</dbReference>
<dbReference type="GO" id="GO:0016787">
    <property type="term" value="F:hydrolase activity"/>
    <property type="evidence" value="ECO:0007669"/>
    <property type="project" value="UniProtKB-KW"/>
</dbReference>
<evidence type="ECO:0000256" key="7">
    <source>
        <dbReference type="ARBA" id="ARBA00022833"/>
    </source>
</evidence>